<keyword evidence="1" id="KW-1133">Transmembrane helix</keyword>
<dbReference type="EMBL" id="CP124755">
    <property type="protein sequence ID" value="WGZ90852.1"/>
    <property type="molecule type" value="Genomic_DNA"/>
</dbReference>
<sequence>MNHLRASLALLNWNVLYQTVGKWLTLLTCLYCFYVMGEYGYRWDCLSAVLLAGASTLLCLFFTAFTWAFIRVAPGKSLIGMIGAVCAALVV</sequence>
<feature type="transmembrane region" description="Helical" evidence="1">
    <location>
        <begin position="49"/>
        <end position="70"/>
    </location>
</feature>
<dbReference type="AlphaFoldDB" id="A0AA95H4L9"/>
<dbReference type="KEGG" id="tdu:QJT80_15420"/>
<organism evidence="2">
    <name type="scientific">Candidatus Thiocaldithrix dubininis</name>
    <dbReference type="NCBI Taxonomy" id="3080823"/>
    <lineage>
        <taxon>Bacteria</taxon>
        <taxon>Pseudomonadati</taxon>
        <taxon>Pseudomonadota</taxon>
        <taxon>Gammaproteobacteria</taxon>
        <taxon>Thiotrichales</taxon>
        <taxon>Thiotrichaceae</taxon>
        <taxon>Candidatus Thiocaldithrix</taxon>
    </lineage>
</organism>
<proteinExistence type="predicted"/>
<gene>
    <name evidence="2" type="ORF">QJT80_15420</name>
</gene>
<keyword evidence="1" id="KW-0812">Transmembrane</keyword>
<reference evidence="2" key="2">
    <citation type="submission" date="2023-04" db="EMBL/GenBank/DDBJ databases">
        <authorList>
            <person name="Beletskiy A.V."/>
            <person name="Mardanov A.V."/>
            <person name="Ravin N.V."/>
        </authorList>
    </citation>
    <scope>NUCLEOTIDE SEQUENCE</scope>
    <source>
        <strain evidence="2">GKL-01</strain>
    </source>
</reference>
<keyword evidence="1" id="KW-0472">Membrane</keyword>
<evidence type="ECO:0000313" key="2">
    <source>
        <dbReference type="EMBL" id="WGZ90852.1"/>
    </source>
</evidence>
<name>A0AA95H4L9_9GAMM</name>
<feature type="transmembrane region" description="Helical" evidence="1">
    <location>
        <begin position="20"/>
        <end position="37"/>
    </location>
</feature>
<accession>A0AA95H4L9</accession>
<evidence type="ECO:0000256" key="1">
    <source>
        <dbReference type="SAM" id="Phobius"/>
    </source>
</evidence>
<dbReference type="Proteomes" id="UP001300672">
    <property type="component" value="Chromosome"/>
</dbReference>
<protein>
    <submittedName>
        <fullName evidence="2">Uncharacterized protein</fullName>
    </submittedName>
</protein>
<reference evidence="2" key="1">
    <citation type="journal article" date="2023" name="Int. J. Mol. Sci.">
        <title>Metagenomics Revealed a New Genus 'Candidatus Thiocaldithrix dubininis' gen. nov., sp. nov. and a New Species 'Candidatus Thiothrix putei' sp. nov. in the Family Thiotrichaceae, Some Members of Which Have Traits of Both Na+- and H+-Motive Energetics.</title>
        <authorList>
            <person name="Ravin N.V."/>
            <person name="Muntyan M.S."/>
            <person name="Smolyakov D.D."/>
            <person name="Rudenko T.S."/>
            <person name="Beletsky A.V."/>
            <person name="Mardanov A.V."/>
            <person name="Grabovich M.Y."/>
        </authorList>
    </citation>
    <scope>NUCLEOTIDE SEQUENCE</scope>
    <source>
        <strain evidence="2">GKL-01</strain>
    </source>
</reference>